<reference evidence="2" key="1">
    <citation type="journal article" date="2020" name="Nature">
        <title>Giant virus diversity and host interactions through global metagenomics.</title>
        <authorList>
            <person name="Schulz F."/>
            <person name="Roux S."/>
            <person name="Paez-Espino D."/>
            <person name="Jungbluth S."/>
            <person name="Walsh D.A."/>
            <person name="Denef V.J."/>
            <person name="McMahon K.D."/>
            <person name="Konstantinidis K.T."/>
            <person name="Eloe-Fadrosh E.A."/>
            <person name="Kyrpides N.C."/>
            <person name="Woyke T."/>
        </authorList>
    </citation>
    <scope>NUCLEOTIDE SEQUENCE</scope>
    <source>
        <strain evidence="2">GVMAG-M-3300023184-160</strain>
    </source>
</reference>
<dbReference type="AlphaFoldDB" id="A0A6C0HMU6"/>
<protein>
    <submittedName>
        <fullName evidence="2">Uncharacterized protein</fullName>
    </submittedName>
</protein>
<organism evidence="2">
    <name type="scientific">viral metagenome</name>
    <dbReference type="NCBI Taxonomy" id="1070528"/>
    <lineage>
        <taxon>unclassified sequences</taxon>
        <taxon>metagenomes</taxon>
        <taxon>organismal metagenomes</taxon>
    </lineage>
</organism>
<name>A0A6C0HMU6_9ZZZZ</name>
<accession>A0A6C0HMU6</accession>
<feature type="coiled-coil region" evidence="1">
    <location>
        <begin position="16"/>
        <end position="68"/>
    </location>
</feature>
<proteinExistence type="predicted"/>
<evidence type="ECO:0000313" key="2">
    <source>
        <dbReference type="EMBL" id="QHT82011.1"/>
    </source>
</evidence>
<dbReference type="EMBL" id="MN739994">
    <property type="protein sequence ID" value="QHT82011.1"/>
    <property type="molecule type" value="Genomic_DNA"/>
</dbReference>
<evidence type="ECO:0000256" key="1">
    <source>
        <dbReference type="SAM" id="Coils"/>
    </source>
</evidence>
<keyword evidence="1" id="KW-0175">Coiled coil</keyword>
<sequence length="146" mass="17735">MVPFDRIPHQDLRSRMQELKTIIQGLAEVLKRYEMDISYDLHDTIQEFDNVKLQLDQAKAQYNELLGTRDKREALLRDEYIKAEDALSRLVDTYRKTDDVQEKKDIYKQQRPFQQKLLSRFMREMKEDGNEFRMFTLYRPVQEIKL</sequence>